<dbReference type="Gene3D" id="3.40.50.2000">
    <property type="entry name" value="Glycogen Phosphorylase B"/>
    <property type="match status" value="1"/>
</dbReference>
<protein>
    <submittedName>
        <fullName evidence="4">UDP-2,4-diacetamido-2,4, 6-trideoxy-beta-L-altropyranose hydrolase</fullName>
        <ecNumber evidence="4">3.6.1.57</ecNumber>
    </submittedName>
</protein>
<dbReference type="GO" id="GO:0016787">
    <property type="term" value="F:hydrolase activity"/>
    <property type="evidence" value="ECO:0007669"/>
    <property type="project" value="UniProtKB-KW"/>
</dbReference>
<dbReference type="PANTHER" id="PTHR21015:SF22">
    <property type="entry name" value="GLYCOSYLTRANSFERASE"/>
    <property type="match status" value="1"/>
</dbReference>
<dbReference type="InterPro" id="IPR007235">
    <property type="entry name" value="Glyco_trans_28_C"/>
</dbReference>
<evidence type="ECO:0000256" key="2">
    <source>
        <dbReference type="PIRSR" id="PIRSR620023-2"/>
    </source>
</evidence>
<feature type="domain" description="Glycosyl transferase family 28 C-terminal" evidence="3">
    <location>
        <begin position="214"/>
        <end position="354"/>
    </location>
</feature>
<dbReference type="Pfam" id="PF04101">
    <property type="entry name" value="Glyco_tran_28_C"/>
    <property type="match status" value="1"/>
</dbReference>
<proteinExistence type="predicted"/>
<feature type="binding site" evidence="2">
    <location>
        <position position="289"/>
    </location>
    <ligand>
        <name>substrate</name>
    </ligand>
</feature>
<dbReference type="AlphaFoldDB" id="A0A5M8ICA4"/>
<reference evidence="4 5" key="1">
    <citation type="submission" date="2019-07" db="EMBL/GenBank/DDBJ databases">
        <title>Draft genome Sequence of Chlorobium phaeovibrioides sp. strain PhvTcv-s14, from the Phylum Chlorobi.</title>
        <authorList>
            <person name="Babenko V."/>
            <person name="Boldyreva D."/>
            <person name="Kanygina A."/>
            <person name="Selezneva O."/>
            <person name="Akopiyan T."/>
            <person name="Lunina O."/>
        </authorList>
    </citation>
    <scope>NUCLEOTIDE SEQUENCE [LARGE SCALE GENOMIC DNA]</scope>
    <source>
        <strain evidence="4 5">GrTcv12</strain>
    </source>
</reference>
<dbReference type="SUPFAM" id="SSF53756">
    <property type="entry name" value="UDP-Glycosyltransferase/glycogen phosphorylase"/>
    <property type="match status" value="1"/>
</dbReference>
<feature type="active site" description="Proton acceptor" evidence="1">
    <location>
        <position position="33"/>
    </location>
</feature>
<evidence type="ECO:0000256" key="1">
    <source>
        <dbReference type="PIRSR" id="PIRSR620023-1"/>
    </source>
</evidence>
<organism evidence="4 5">
    <name type="scientific">Chlorobium phaeovibrioides</name>
    <dbReference type="NCBI Taxonomy" id="1094"/>
    <lineage>
        <taxon>Bacteria</taxon>
        <taxon>Pseudomonadati</taxon>
        <taxon>Chlorobiota</taxon>
        <taxon>Chlorobiia</taxon>
        <taxon>Chlorobiales</taxon>
        <taxon>Chlorobiaceae</taxon>
        <taxon>Chlorobium/Pelodictyon group</taxon>
        <taxon>Chlorobium</taxon>
    </lineage>
</organism>
<dbReference type="Proteomes" id="UP000327458">
    <property type="component" value="Unassembled WGS sequence"/>
</dbReference>
<evidence type="ECO:0000313" key="4">
    <source>
        <dbReference type="EMBL" id="KAA6232062.1"/>
    </source>
</evidence>
<dbReference type="Gene3D" id="3.40.50.11190">
    <property type="match status" value="1"/>
</dbReference>
<dbReference type="GO" id="GO:0016758">
    <property type="term" value="F:hexosyltransferase activity"/>
    <property type="evidence" value="ECO:0007669"/>
    <property type="project" value="InterPro"/>
</dbReference>
<gene>
    <name evidence="4" type="primary">pseG</name>
    <name evidence="4" type="ORF">FP507_02310</name>
</gene>
<dbReference type="EMBL" id="VMRG01000001">
    <property type="protein sequence ID" value="KAA6232062.1"/>
    <property type="molecule type" value="Genomic_DNA"/>
</dbReference>
<accession>A0A5M8ICA4</accession>
<dbReference type="EC" id="3.6.1.57" evidence="4"/>
<dbReference type="NCBIfam" id="TIGR03590">
    <property type="entry name" value="PseG"/>
    <property type="match status" value="1"/>
</dbReference>
<evidence type="ECO:0000259" key="3">
    <source>
        <dbReference type="Pfam" id="PF04101"/>
    </source>
</evidence>
<name>A0A5M8ICA4_CHLPH</name>
<comment type="caution">
    <text evidence="4">The sequence shown here is derived from an EMBL/GenBank/DDBJ whole genome shotgun (WGS) entry which is preliminary data.</text>
</comment>
<sequence>MNWQEWLMNFAKLNLRVKILFRVDVTQQIGTGHFMRCLTLADALSQRCAQIRFITRHLPVYLQDMLRDRGYEFRMLESPANEKIDDLAHSHWLGTTQRSDAEEALQLLSDRTWEWLVVDHYALDARWESILRQRVKNILVIDDIADRQHDCDILLDQNFYADMESRYSGKVPEHCRLLLGPRYALLRDEFRQLHKQVKPRSGPAKRIFVFFGGVDIDNYTGRAIDALVDLDMNGLHVDVVVGAQHPYREQIQAACAEHRFTCYVQTDRMAELMAAADLAIGAGGSATWERCCLGLPTLTVSLANNQTEIAKGLDLSVACQYVGSQETATVKVLNKAVVELLKDNNRLQAISTQAYSFVDGLGVDRVSKELLS</sequence>
<dbReference type="RefSeq" id="WP_151419133.1">
    <property type="nucleotide sequence ID" value="NZ_VMRG01000001.1"/>
</dbReference>
<dbReference type="PANTHER" id="PTHR21015">
    <property type="entry name" value="UDP-N-ACETYLGLUCOSAMINE--N-ACETYLMURAMYL-(PENTAPEPTIDE) PYROPHOSPHORYL-UNDECAPRENOL N-ACETYLGLUCOSAMINE TRANSFERASE 1"/>
    <property type="match status" value="1"/>
</dbReference>
<feature type="binding site" evidence="2">
    <location>
        <position position="187"/>
    </location>
    <ligand>
        <name>substrate</name>
    </ligand>
</feature>
<evidence type="ECO:0000313" key="5">
    <source>
        <dbReference type="Proteomes" id="UP000327458"/>
    </source>
</evidence>
<keyword evidence="4" id="KW-0378">Hydrolase</keyword>
<dbReference type="InterPro" id="IPR020023">
    <property type="entry name" value="PseG"/>
</dbReference>